<dbReference type="InterPro" id="IPR006059">
    <property type="entry name" value="SBP"/>
</dbReference>
<keyword evidence="6" id="KW-1185">Reference proteome</keyword>
<dbReference type="Gene3D" id="3.40.190.10">
    <property type="entry name" value="Periplasmic binding protein-like II"/>
    <property type="match status" value="1"/>
</dbReference>
<dbReference type="OrthoDB" id="9762335at2"/>
<comment type="similarity">
    <text evidence="1">Belongs to the bacterial solute-binding protein 1 family.</text>
</comment>
<dbReference type="CDD" id="cd13585">
    <property type="entry name" value="PBP2_TMBP_like"/>
    <property type="match status" value="1"/>
</dbReference>
<evidence type="ECO:0000313" key="6">
    <source>
        <dbReference type="Proteomes" id="UP000245362"/>
    </source>
</evidence>
<dbReference type="SUPFAM" id="SSF53850">
    <property type="entry name" value="Periplasmic binding protein-like II"/>
    <property type="match status" value="1"/>
</dbReference>
<protein>
    <submittedName>
        <fullName evidence="5">ABC transporter substrate-binding protein</fullName>
    </submittedName>
</protein>
<dbReference type="EMBL" id="QFWT01000003">
    <property type="protein sequence ID" value="PWI33800.1"/>
    <property type="molecule type" value="Genomic_DNA"/>
</dbReference>
<sequence>MNVKPLPLITAIIGASLSGSVFAKEITAWVIDAEIERPFFVQLEEQFNQAYAGDDVSVKIKPIPGYNDAIQAAWMSQDMPDIIMIDGPNMANYVWSGMLKPIDQLVSQETIDQILPGLIAQGTYSPTKRIYMLAAGDSSVALWANKKYLEQAGVSIPTTLDEAWTYEEFTSVLEKLSKVEGVKWPLDMKLNYEGEWNTYGFYPWVKSGGGDIINQNSWTADGTINSKESVDTLTKVQDWVKKGYIVPPTAGDNRFYGDKSAAMSWVGNWMWRPHSESLGDDLVLIPAPKFGEKTYSPNGSWGWAVPSTTDNDKEIATFLNFALSKEQVAKWSQFTGYIPARKDALPLAPMYAENGPMRILAEQAQTIALVRPVHPAYPVISGEFGKAVKNILDGADVEKSLDRAARVIDNDIEDNMNYPPFNK</sequence>
<gene>
    <name evidence="5" type="ORF">DI392_06245</name>
</gene>
<keyword evidence="3 4" id="KW-0732">Signal</keyword>
<feature type="signal peptide" evidence="4">
    <location>
        <begin position="1"/>
        <end position="23"/>
    </location>
</feature>
<keyword evidence="2" id="KW-0813">Transport</keyword>
<dbReference type="Proteomes" id="UP000245362">
    <property type="component" value="Unassembled WGS sequence"/>
</dbReference>
<accession>A0A2U3BAI5</accession>
<evidence type="ECO:0000256" key="4">
    <source>
        <dbReference type="SAM" id="SignalP"/>
    </source>
</evidence>
<dbReference type="GO" id="GO:0042956">
    <property type="term" value="P:maltodextrin transmembrane transport"/>
    <property type="evidence" value="ECO:0007669"/>
    <property type="project" value="TreeGrafter"/>
</dbReference>
<dbReference type="AlphaFoldDB" id="A0A2U3BAI5"/>
<dbReference type="GO" id="GO:1901982">
    <property type="term" value="F:maltose binding"/>
    <property type="evidence" value="ECO:0007669"/>
    <property type="project" value="TreeGrafter"/>
</dbReference>
<dbReference type="PANTHER" id="PTHR30061">
    <property type="entry name" value="MALTOSE-BINDING PERIPLASMIC PROTEIN"/>
    <property type="match status" value="1"/>
</dbReference>
<dbReference type="PANTHER" id="PTHR30061:SF50">
    <property type="entry name" value="MALTOSE_MALTODEXTRIN-BINDING PERIPLASMIC PROTEIN"/>
    <property type="match status" value="1"/>
</dbReference>
<organism evidence="5 6">
    <name type="scientific">Vibrio albus</name>
    <dbReference type="NCBI Taxonomy" id="2200953"/>
    <lineage>
        <taxon>Bacteria</taxon>
        <taxon>Pseudomonadati</taxon>
        <taxon>Pseudomonadota</taxon>
        <taxon>Gammaproteobacteria</taxon>
        <taxon>Vibrionales</taxon>
        <taxon>Vibrionaceae</taxon>
        <taxon>Vibrio</taxon>
    </lineage>
</organism>
<dbReference type="RefSeq" id="WP_109319051.1">
    <property type="nucleotide sequence ID" value="NZ_QFWT01000003.1"/>
</dbReference>
<reference evidence="5 6" key="1">
    <citation type="submission" date="2018-05" db="EMBL/GenBank/DDBJ databases">
        <title>Vibrio limimaris sp. nov., isolated from marine sediment.</title>
        <authorList>
            <person name="Li C.-M."/>
        </authorList>
    </citation>
    <scope>NUCLEOTIDE SEQUENCE [LARGE SCALE GENOMIC DNA]</scope>
    <source>
        <strain evidence="5 6">E4404</strain>
    </source>
</reference>
<evidence type="ECO:0000256" key="3">
    <source>
        <dbReference type="ARBA" id="ARBA00022729"/>
    </source>
</evidence>
<proteinExistence type="inferred from homology"/>
<dbReference type="Pfam" id="PF13416">
    <property type="entry name" value="SBP_bac_8"/>
    <property type="match status" value="1"/>
</dbReference>
<evidence type="ECO:0000256" key="2">
    <source>
        <dbReference type="ARBA" id="ARBA00022448"/>
    </source>
</evidence>
<name>A0A2U3BAI5_9VIBR</name>
<evidence type="ECO:0000313" key="5">
    <source>
        <dbReference type="EMBL" id="PWI33800.1"/>
    </source>
</evidence>
<comment type="caution">
    <text evidence="5">The sequence shown here is derived from an EMBL/GenBank/DDBJ whole genome shotgun (WGS) entry which is preliminary data.</text>
</comment>
<dbReference type="GO" id="GO:0055052">
    <property type="term" value="C:ATP-binding cassette (ABC) transporter complex, substrate-binding subunit-containing"/>
    <property type="evidence" value="ECO:0007669"/>
    <property type="project" value="TreeGrafter"/>
</dbReference>
<evidence type="ECO:0000256" key="1">
    <source>
        <dbReference type="ARBA" id="ARBA00008520"/>
    </source>
</evidence>
<dbReference type="GO" id="GO:0015768">
    <property type="term" value="P:maltose transport"/>
    <property type="evidence" value="ECO:0007669"/>
    <property type="project" value="TreeGrafter"/>
</dbReference>
<feature type="chain" id="PRO_5015780680" evidence="4">
    <location>
        <begin position="24"/>
        <end position="423"/>
    </location>
</feature>